<dbReference type="InterPro" id="IPR036390">
    <property type="entry name" value="WH_DNA-bd_sf"/>
</dbReference>
<evidence type="ECO:0000259" key="5">
    <source>
        <dbReference type="PROSITE" id="PS50931"/>
    </source>
</evidence>
<dbReference type="PROSITE" id="PS50931">
    <property type="entry name" value="HTH_LYSR"/>
    <property type="match status" value="1"/>
</dbReference>
<accession>A0A937JBQ3</accession>
<dbReference type="Pfam" id="PF00126">
    <property type="entry name" value="HTH_1"/>
    <property type="match status" value="1"/>
</dbReference>
<dbReference type="CDD" id="cd08417">
    <property type="entry name" value="PBP2_Nitroaromatics_like"/>
    <property type="match status" value="1"/>
</dbReference>
<dbReference type="EMBL" id="JADHSG010000004">
    <property type="protein sequence ID" value="MBL6903356.1"/>
    <property type="molecule type" value="Genomic_DNA"/>
</dbReference>
<evidence type="ECO:0000256" key="4">
    <source>
        <dbReference type="ARBA" id="ARBA00023163"/>
    </source>
</evidence>
<organism evidence="6 7">
    <name type="scientific">SAR86 cluster bacterium</name>
    <dbReference type="NCBI Taxonomy" id="2030880"/>
    <lineage>
        <taxon>Bacteria</taxon>
        <taxon>Pseudomonadati</taxon>
        <taxon>Pseudomonadota</taxon>
        <taxon>Gammaproteobacteria</taxon>
        <taxon>SAR86 cluster</taxon>
    </lineage>
</organism>
<keyword evidence="2" id="KW-0805">Transcription regulation</keyword>
<dbReference type="SUPFAM" id="SSF53850">
    <property type="entry name" value="Periplasmic binding protein-like II"/>
    <property type="match status" value="1"/>
</dbReference>
<dbReference type="InterPro" id="IPR036388">
    <property type="entry name" value="WH-like_DNA-bd_sf"/>
</dbReference>
<dbReference type="InterPro" id="IPR037402">
    <property type="entry name" value="YidZ_PBP2"/>
</dbReference>
<dbReference type="GO" id="GO:0003700">
    <property type="term" value="F:DNA-binding transcription factor activity"/>
    <property type="evidence" value="ECO:0007669"/>
    <property type="project" value="InterPro"/>
</dbReference>
<dbReference type="Gene3D" id="3.40.190.10">
    <property type="entry name" value="Periplasmic binding protein-like II"/>
    <property type="match status" value="2"/>
</dbReference>
<dbReference type="InterPro" id="IPR000847">
    <property type="entry name" value="LysR_HTH_N"/>
</dbReference>
<dbReference type="PANTHER" id="PTHR30118">
    <property type="entry name" value="HTH-TYPE TRANSCRIPTIONAL REGULATOR LEUO-RELATED"/>
    <property type="match status" value="1"/>
</dbReference>
<dbReference type="Gene3D" id="1.10.10.10">
    <property type="entry name" value="Winged helix-like DNA-binding domain superfamily/Winged helix DNA-binding domain"/>
    <property type="match status" value="1"/>
</dbReference>
<dbReference type="Pfam" id="PF03466">
    <property type="entry name" value="LysR_substrate"/>
    <property type="match status" value="1"/>
</dbReference>
<dbReference type="PRINTS" id="PR00039">
    <property type="entry name" value="HTHLYSR"/>
</dbReference>
<evidence type="ECO:0000313" key="7">
    <source>
        <dbReference type="Proteomes" id="UP000705230"/>
    </source>
</evidence>
<name>A0A937JBQ3_9GAMM</name>
<evidence type="ECO:0000256" key="1">
    <source>
        <dbReference type="ARBA" id="ARBA00009437"/>
    </source>
</evidence>
<dbReference type="PANTHER" id="PTHR30118:SF15">
    <property type="entry name" value="TRANSCRIPTIONAL REGULATORY PROTEIN"/>
    <property type="match status" value="1"/>
</dbReference>
<protein>
    <submittedName>
        <fullName evidence="6">LysR family transcriptional regulator</fullName>
    </submittedName>
</protein>
<dbReference type="InterPro" id="IPR050389">
    <property type="entry name" value="LysR-type_TF"/>
</dbReference>
<comment type="similarity">
    <text evidence="1">Belongs to the LysR transcriptional regulatory family.</text>
</comment>
<keyword evidence="3" id="KW-0238">DNA-binding</keyword>
<comment type="caution">
    <text evidence="6">The sequence shown here is derived from an EMBL/GenBank/DDBJ whole genome shotgun (WGS) entry which is preliminary data.</text>
</comment>
<evidence type="ECO:0000256" key="3">
    <source>
        <dbReference type="ARBA" id="ARBA00023125"/>
    </source>
</evidence>
<dbReference type="InterPro" id="IPR005119">
    <property type="entry name" value="LysR_subst-bd"/>
</dbReference>
<sequence length="301" mass="34154">MKISTFDLNLFVILNAIYTQGSLTKAADVVGITQPAVSNALSRLRIKFNDDLFKRTGSGMIPTQKTENMIADIQNALMLMQQSVDEPDEFNPASSIRNFKISLADVSEGRVLPYLMEEIDKIAPNVSVGSYHYSRRDQVHALATNQLDFVVDPVIPRSNEVKSQKVFEDHFVVAHRANHALTKHKEITLENILSERHLNISQRRKGPHIIDVELAKLGLKRDIALRAQHFLIAPDVVRNTDIVLFCTQSFALRHKLDYVDIPLELPSMEYFLIWHASDDMDGAHIWMRNLLIEAYKNAIGV</sequence>
<keyword evidence="4" id="KW-0804">Transcription</keyword>
<dbReference type="GO" id="GO:0003677">
    <property type="term" value="F:DNA binding"/>
    <property type="evidence" value="ECO:0007669"/>
    <property type="project" value="UniProtKB-KW"/>
</dbReference>
<dbReference type="Proteomes" id="UP000705230">
    <property type="component" value="Unassembled WGS sequence"/>
</dbReference>
<gene>
    <name evidence="6" type="ORF">ISR29_04055</name>
</gene>
<evidence type="ECO:0000256" key="2">
    <source>
        <dbReference type="ARBA" id="ARBA00023015"/>
    </source>
</evidence>
<evidence type="ECO:0000313" key="6">
    <source>
        <dbReference type="EMBL" id="MBL6903356.1"/>
    </source>
</evidence>
<feature type="domain" description="HTH lysR-type" evidence="5">
    <location>
        <begin position="6"/>
        <end position="63"/>
    </location>
</feature>
<dbReference type="SUPFAM" id="SSF46785">
    <property type="entry name" value="Winged helix' DNA-binding domain"/>
    <property type="match status" value="1"/>
</dbReference>
<proteinExistence type="inferred from homology"/>
<reference evidence="6" key="1">
    <citation type="submission" date="2020-10" db="EMBL/GenBank/DDBJ databases">
        <title>Microbiome of the Black Sea water column analyzed by genome centric metagenomics.</title>
        <authorList>
            <person name="Cabello-Yeves P.J."/>
            <person name="Callieri C."/>
            <person name="Picazo A."/>
            <person name="Mehrshad M."/>
            <person name="Haro-Moreno J.M."/>
            <person name="Roda-Garcia J."/>
            <person name="Dzembekova N."/>
            <person name="Slabakova V."/>
            <person name="Slabakova N."/>
            <person name="Moncheva S."/>
            <person name="Rodriguez-Valera F."/>
        </authorList>
    </citation>
    <scope>NUCLEOTIDE SEQUENCE</scope>
    <source>
        <strain evidence="6">BS30m-G43</strain>
    </source>
</reference>
<dbReference type="AlphaFoldDB" id="A0A937JBQ3"/>